<reference evidence="2" key="1">
    <citation type="journal article" date="2023" name="Nat. Plants">
        <title>Single-cell RNA sequencing provides a high-resolution roadmap for understanding the multicellular compartmentation of specialized metabolism.</title>
        <authorList>
            <person name="Sun S."/>
            <person name="Shen X."/>
            <person name="Li Y."/>
            <person name="Li Y."/>
            <person name="Wang S."/>
            <person name="Li R."/>
            <person name="Zhang H."/>
            <person name="Shen G."/>
            <person name="Guo B."/>
            <person name="Wei J."/>
            <person name="Xu J."/>
            <person name="St-Pierre B."/>
            <person name="Chen S."/>
            <person name="Sun C."/>
        </authorList>
    </citation>
    <scope>NUCLEOTIDE SEQUENCE [LARGE SCALE GENOMIC DNA]</scope>
</reference>
<keyword evidence="2" id="KW-1185">Reference proteome</keyword>
<evidence type="ECO:0000313" key="1">
    <source>
        <dbReference type="EMBL" id="KAI5650183.1"/>
    </source>
</evidence>
<gene>
    <name evidence="1" type="ORF">M9H77_36188</name>
</gene>
<comment type="caution">
    <text evidence="1">The sequence shown here is derived from an EMBL/GenBank/DDBJ whole genome shotgun (WGS) entry which is preliminary data.</text>
</comment>
<accession>A0ACB9ZT20</accession>
<protein>
    <submittedName>
        <fullName evidence="1">Uncharacterized protein</fullName>
    </submittedName>
</protein>
<dbReference type="EMBL" id="CM044708">
    <property type="protein sequence ID" value="KAI5650183.1"/>
    <property type="molecule type" value="Genomic_DNA"/>
</dbReference>
<proteinExistence type="predicted"/>
<dbReference type="Proteomes" id="UP001060085">
    <property type="component" value="Linkage Group LG08"/>
</dbReference>
<organism evidence="1 2">
    <name type="scientific">Catharanthus roseus</name>
    <name type="common">Madagascar periwinkle</name>
    <name type="synonym">Vinca rosea</name>
    <dbReference type="NCBI Taxonomy" id="4058"/>
    <lineage>
        <taxon>Eukaryota</taxon>
        <taxon>Viridiplantae</taxon>
        <taxon>Streptophyta</taxon>
        <taxon>Embryophyta</taxon>
        <taxon>Tracheophyta</taxon>
        <taxon>Spermatophyta</taxon>
        <taxon>Magnoliopsida</taxon>
        <taxon>eudicotyledons</taxon>
        <taxon>Gunneridae</taxon>
        <taxon>Pentapetalae</taxon>
        <taxon>asterids</taxon>
        <taxon>lamiids</taxon>
        <taxon>Gentianales</taxon>
        <taxon>Apocynaceae</taxon>
        <taxon>Rauvolfioideae</taxon>
        <taxon>Vinceae</taxon>
        <taxon>Catharanthinae</taxon>
        <taxon>Catharanthus</taxon>
    </lineage>
</organism>
<sequence length="193" mass="22342">MLIVAYASHLSIIGEFCAISLDGNLFLLNSCAVSLKYEFGATLLYHPRFKEFLKKMVFKEECRQFWTLESFVSTSSLLNLDVAEFMKHKVHSSFSNAFDSIFKYFGHLYSIASFNASFSIVVRLLWLFEGLDLRKISFKEKGYGMTRDEHKNVKIFQGPITRLMARKIEGEDKTLVGILWKEKMKKKEAPKHS</sequence>
<evidence type="ECO:0000313" key="2">
    <source>
        <dbReference type="Proteomes" id="UP001060085"/>
    </source>
</evidence>
<name>A0ACB9ZT20_CATRO</name>